<evidence type="ECO:0000313" key="3">
    <source>
        <dbReference type="Proteomes" id="UP000278398"/>
    </source>
</evidence>
<gene>
    <name evidence="2" type="ORF">EJC49_09540</name>
</gene>
<dbReference type="Proteomes" id="UP000278398">
    <property type="component" value="Unassembled WGS sequence"/>
</dbReference>
<evidence type="ECO:0000259" key="1">
    <source>
        <dbReference type="Pfam" id="PF12146"/>
    </source>
</evidence>
<dbReference type="GO" id="GO:0016787">
    <property type="term" value="F:hydrolase activity"/>
    <property type="evidence" value="ECO:0007669"/>
    <property type="project" value="UniProtKB-KW"/>
</dbReference>
<feature type="domain" description="Serine aminopeptidase S33" evidence="1">
    <location>
        <begin position="51"/>
        <end position="150"/>
    </location>
</feature>
<keyword evidence="3" id="KW-1185">Reference proteome</keyword>
<dbReference type="Pfam" id="PF12146">
    <property type="entry name" value="Hydrolase_4"/>
    <property type="match status" value="1"/>
</dbReference>
<dbReference type="AlphaFoldDB" id="A0A429YZ25"/>
<keyword evidence="2" id="KW-0378">Hydrolase</keyword>
<dbReference type="SUPFAM" id="SSF53474">
    <property type="entry name" value="alpha/beta-Hydrolases"/>
    <property type="match status" value="1"/>
</dbReference>
<name>A0A429YZ25_9HYPH</name>
<organism evidence="2 3">
    <name type="scientific">Aquibium carbonis</name>
    <dbReference type="NCBI Taxonomy" id="2495581"/>
    <lineage>
        <taxon>Bacteria</taxon>
        <taxon>Pseudomonadati</taxon>
        <taxon>Pseudomonadota</taxon>
        <taxon>Alphaproteobacteria</taxon>
        <taxon>Hyphomicrobiales</taxon>
        <taxon>Phyllobacteriaceae</taxon>
        <taxon>Aquibium</taxon>
    </lineage>
</organism>
<accession>A0A429YZ25</accession>
<comment type="caution">
    <text evidence="2">The sequence shown here is derived from an EMBL/GenBank/DDBJ whole genome shotgun (WGS) entry which is preliminary data.</text>
</comment>
<dbReference type="PANTHER" id="PTHR12277:SF81">
    <property type="entry name" value="PROTEIN ABHD13"/>
    <property type="match status" value="1"/>
</dbReference>
<dbReference type="Gene3D" id="3.40.50.1820">
    <property type="entry name" value="alpha/beta hydrolase"/>
    <property type="match status" value="1"/>
</dbReference>
<dbReference type="InterPro" id="IPR029058">
    <property type="entry name" value="AB_hydrolase_fold"/>
</dbReference>
<dbReference type="OrthoDB" id="9798884at2"/>
<dbReference type="PANTHER" id="PTHR12277">
    <property type="entry name" value="ALPHA/BETA HYDROLASE DOMAIN-CONTAINING PROTEIN"/>
    <property type="match status" value="1"/>
</dbReference>
<reference evidence="2 3" key="1">
    <citation type="submission" date="2018-12" db="EMBL/GenBank/DDBJ databases">
        <title>Mesorhizobium carbonis sp. nov., isolated from coal mine water.</title>
        <authorList>
            <person name="Xin W."/>
            <person name="Xu Z."/>
            <person name="Xiang F."/>
            <person name="Zhang J."/>
            <person name="Xi L."/>
            <person name="Liu J."/>
        </authorList>
    </citation>
    <scope>NUCLEOTIDE SEQUENCE [LARGE SCALE GENOMIC DNA]</scope>
    <source>
        <strain evidence="2 3">B2.3</strain>
    </source>
</reference>
<proteinExistence type="predicted"/>
<protein>
    <submittedName>
        <fullName evidence="2">Alpha/beta hydrolase</fullName>
    </submittedName>
</protein>
<dbReference type="RefSeq" id="WP_126699665.1">
    <property type="nucleotide sequence ID" value="NZ_RWKW01000033.1"/>
</dbReference>
<sequence length="246" mass="26238">MYTSQRSLLFPGAALGKGAPPAAPAWGRSVLIDTPDGETLHALHSPAEDDRPTVLFFLGNADNVDHYRFLSDALARRGVGLLALSYRGYGGSTGRPGEAGLLVDGLAAYDWLAASGQVRVVLLGQSLGSAVAVHVAAERPARGVILVSAFDSALALARSFYPFLPVGPLIRDPFRSDLRIAKAVQPKLFIHGDRDGVIPVRFGEALFERAPEPKTFRLYAGYGHNDLWSSALVEDILAFADQTAGD</sequence>
<evidence type="ECO:0000313" key="2">
    <source>
        <dbReference type="EMBL" id="RST86712.1"/>
    </source>
</evidence>
<dbReference type="EMBL" id="RWKW01000033">
    <property type="protein sequence ID" value="RST86712.1"/>
    <property type="molecule type" value="Genomic_DNA"/>
</dbReference>
<dbReference type="InterPro" id="IPR022742">
    <property type="entry name" value="Hydrolase_4"/>
</dbReference>